<dbReference type="EMBL" id="JW874213">
    <property type="protein sequence ID" value="AFP06730.1"/>
    <property type="molecule type" value="mRNA"/>
</dbReference>
<dbReference type="GO" id="GO:0005634">
    <property type="term" value="C:nucleus"/>
    <property type="evidence" value="ECO:0007669"/>
    <property type="project" value="UniProtKB-SubCell"/>
</dbReference>
<dbReference type="InterPro" id="IPR018627">
    <property type="entry name" value="ELP6"/>
</dbReference>
<evidence type="ECO:0000313" key="10">
    <source>
        <dbReference type="EMBL" id="AFP06730.1"/>
    </source>
</evidence>
<keyword evidence="7" id="KW-0819">tRNA processing</keyword>
<dbReference type="OrthoDB" id="9995306at2759"/>
<dbReference type="GO" id="GO:0033588">
    <property type="term" value="C:elongator holoenzyme complex"/>
    <property type="evidence" value="ECO:0007669"/>
    <property type="project" value="InterPro"/>
</dbReference>
<evidence type="ECO:0000256" key="9">
    <source>
        <dbReference type="ARBA" id="ARBA00045027"/>
    </source>
</evidence>
<dbReference type="CDD" id="cd19495">
    <property type="entry name" value="Elp6"/>
    <property type="match status" value="1"/>
</dbReference>
<evidence type="ECO:0000256" key="3">
    <source>
        <dbReference type="ARBA" id="ARBA00005043"/>
    </source>
</evidence>
<dbReference type="Pfam" id="PF09807">
    <property type="entry name" value="ELP6"/>
    <property type="match status" value="1"/>
</dbReference>
<dbReference type="GO" id="GO:0005737">
    <property type="term" value="C:cytoplasm"/>
    <property type="evidence" value="ECO:0007669"/>
    <property type="project" value="UniProtKB-SubCell"/>
</dbReference>
<dbReference type="Gene3D" id="3.40.50.300">
    <property type="entry name" value="P-loop containing nucleotide triphosphate hydrolases"/>
    <property type="match status" value="1"/>
</dbReference>
<evidence type="ECO:0000256" key="7">
    <source>
        <dbReference type="ARBA" id="ARBA00022694"/>
    </source>
</evidence>
<dbReference type="InterPro" id="IPR027417">
    <property type="entry name" value="P-loop_NTPase"/>
</dbReference>
<evidence type="ECO:0000256" key="5">
    <source>
        <dbReference type="ARBA" id="ARBA00020263"/>
    </source>
</evidence>
<evidence type="ECO:0000256" key="2">
    <source>
        <dbReference type="ARBA" id="ARBA00004496"/>
    </source>
</evidence>
<dbReference type="FunFam" id="3.40.50.300:FF:001078">
    <property type="entry name" value="Elongator acetyltransferase complex subunit 6"/>
    <property type="match status" value="1"/>
</dbReference>
<name>V9L560_CALMI</name>
<dbReference type="GeneID" id="103189847"/>
<dbReference type="PANTHER" id="PTHR16184:SF6">
    <property type="entry name" value="ELONGATOR COMPLEX PROTEIN 6"/>
    <property type="match status" value="1"/>
</dbReference>
<dbReference type="GO" id="GO:0002098">
    <property type="term" value="P:tRNA wobble uridine modification"/>
    <property type="evidence" value="ECO:0007669"/>
    <property type="project" value="InterPro"/>
</dbReference>
<comment type="pathway">
    <text evidence="3">tRNA modification; 5-methoxycarbonylmethyl-2-thiouridine-tRNA biosynthesis.</text>
</comment>
<evidence type="ECO:0000256" key="8">
    <source>
        <dbReference type="ARBA" id="ARBA00023242"/>
    </source>
</evidence>
<comment type="similarity">
    <text evidence="4">Belongs to the ELP6 family.</text>
</comment>
<evidence type="ECO:0000256" key="4">
    <source>
        <dbReference type="ARBA" id="ARBA00008837"/>
    </source>
</evidence>
<organism evidence="10">
    <name type="scientific">Callorhinchus milii</name>
    <name type="common">Ghost shark</name>
    <dbReference type="NCBI Taxonomy" id="7868"/>
    <lineage>
        <taxon>Eukaryota</taxon>
        <taxon>Metazoa</taxon>
        <taxon>Chordata</taxon>
        <taxon>Craniata</taxon>
        <taxon>Vertebrata</taxon>
        <taxon>Chondrichthyes</taxon>
        <taxon>Holocephali</taxon>
        <taxon>Chimaeriformes</taxon>
        <taxon>Callorhinchidae</taxon>
        <taxon>Callorhinchus</taxon>
    </lineage>
</organism>
<keyword evidence="6" id="KW-0963">Cytoplasm</keyword>
<comment type="subcellular location">
    <subcellularLocation>
        <location evidence="2">Cytoplasm</location>
    </subcellularLocation>
    <subcellularLocation>
        <location evidence="1">Nucleus</location>
    </subcellularLocation>
</comment>
<reference evidence="10" key="1">
    <citation type="journal article" date="2014" name="Nature">
        <title>Elephant shark genome provides unique insights into gnathostome evolution.</title>
        <authorList>
            <consortium name="International Elephant Shark Genome Sequencing Consortium"/>
            <person name="Venkatesh B."/>
            <person name="Lee A.P."/>
            <person name="Ravi V."/>
            <person name="Maurya A.K."/>
            <person name="Lian M.M."/>
            <person name="Swann J.B."/>
            <person name="Ohta Y."/>
            <person name="Flajnik M.F."/>
            <person name="Sutoh Y."/>
            <person name="Kasahara M."/>
            <person name="Hoon S."/>
            <person name="Gangu V."/>
            <person name="Roy S.W."/>
            <person name="Irimia M."/>
            <person name="Korzh V."/>
            <person name="Kondrychyn I."/>
            <person name="Lim Z.W."/>
            <person name="Tay B.H."/>
            <person name="Tohari S."/>
            <person name="Kong K.W."/>
            <person name="Ho S."/>
            <person name="Lorente-Galdos B."/>
            <person name="Quilez J."/>
            <person name="Marques-Bonet T."/>
            <person name="Raney B.J."/>
            <person name="Ingham P.W."/>
            <person name="Tay A."/>
            <person name="Hillier L.W."/>
            <person name="Minx P."/>
            <person name="Boehm T."/>
            <person name="Wilson R.K."/>
            <person name="Brenner S."/>
            <person name="Warren W.C."/>
        </authorList>
    </citation>
    <scope>NUCLEOTIDE SEQUENCE</scope>
    <source>
        <tissue evidence="10">Ovary</tissue>
    </source>
</reference>
<accession>V9L560</accession>
<dbReference type="UniPathway" id="UPA00988"/>
<dbReference type="PANTHER" id="PTHR16184">
    <property type="entry name" value="ELONGATOR COMPLEX PROTEIN 6"/>
    <property type="match status" value="1"/>
</dbReference>
<dbReference type="KEGG" id="cmk:103189847"/>
<keyword evidence="8" id="KW-0539">Nucleus</keyword>
<sequence length="263" mass="28944">MFSELNNILNNSPEQGECVLLCDSQTDGNFLVHHFLSFYLKGGCKVCFLGLIQSFSHYSLVAQKLGVNLPAARQQGQLVFMEGLRSSLDLLLTHEPEGTATQSESPLQFLSSPGADLRSLYRFVRTSLSPSPGSGWKFPVLIVDDLSVLLSLGVSTTNILSFIHYCRASICSQLQGNVVVLAHDDADSEDEENELLVKSLQHQSHLTLRAEGLVTGYCKDIHGQLKITLRSPLPGRNTTKVFQYKIQDKNVSFFARGTSPAVL</sequence>
<dbReference type="RefSeq" id="XP_042188036.1">
    <property type="nucleotide sequence ID" value="XM_042332102.1"/>
</dbReference>
<evidence type="ECO:0000256" key="1">
    <source>
        <dbReference type="ARBA" id="ARBA00004123"/>
    </source>
</evidence>
<proteinExistence type="evidence at transcript level"/>
<dbReference type="AlphaFoldDB" id="V9L560"/>
<evidence type="ECO:0000256" key="6">
    <source>
        <dbReference type="ARBA" id="ARBA00022490"/>
    </source>
</evidence>
<protein>
    <recommendedName>
        <fullName evidence="5">Elongator complex protein 6</fullName>
    </recommendedName>
    <alternativeName>
        <fullName evidence="9">Protein TMEM103</fullName>
    </alternativeName>
</protein>
<dbReference type="CTD" id="54859"/>